<evidence type="ECO:0000313" key="3">
    <source>
        <dbReference type="Proteomes" id="UP000604730"/>
    </source>
</evidence>
<keyword evidence="1" id="KW-1133">Transmembrane helix</keyword>
<comment type="caution">
    <text evidence="2">The sequence shown here is derived from an EMBL/GenBank/DDBJ whole genome shotgun (WGS) entry which is preliminary data.</text>
</comment>
<evidence type="ECO:0000313" key="2">
    <source>
        <dbReference type="EMBL" id="MBK5897692.1"/>
    </source>
</evidence>
<feature type="transmembrane region" description="Helical" evidence="1">
    <location>
        <begin position="18"/>
        <end position="36"/>
    </location>
</feature>
<dbReference type="Proteomes" id="UP000604730">
    <property type="component" value="Unassembled WGS sequence"/>
</dbReference>
<keyword evidence="1" id="KW-0812">Transmembrane</keyword>
<gene>
    <name evidence="2" type="ORF">JJN12_07875</name>
</gene>
<keyword evidence="3" id="KW-1185">Reference proteome</keyword>
<name>A0ABS1J0U9_9FIRM</name>
<sequence length="146" mass="16607">MDAIKPIMRIVDNKNSKIITVPVVISTLYFWLSSSIQSVNIFGYTLAAVYFVKCLICIREELKNGNSARDEGMLVKFDAFETGYKIGILQIMVLIALFISIKLTVKFENSVLSMIFLYTCLGGNFLIVIIDMSLTFANYFKFKKTR</sequence>
<proteinExistence type="predicted"/>
<dbReference type="EMBL" id="JAEPRJ010000001">
    <property type="protein sequence ID" value="MBK5897692.1"/>
    <property type="molecule type" value="Genomic_DNA"/>
</dbReference>
<dbReference type="RefSeq" id="WP_208429159.1">
    <property type="nucleotide sequence ID" value="NZ_JAEPRJ010000001.1"/>
</dbReference>
<keyword evidence="1" id="KW-0472">Membrane</keyword>
<protein>
    <submittedName>
        <fullName evidence="2">Uncharacterized protein</fullName>
    </submittedName>
</protein>
<accession>A0ABS1J0U9</accession>
<evidence type="ECO:0000256" key="1">
    <source>
        <dbReference type="SAM" id="Phobius"/>
    </source>
</evidence>
<feature type="transmembrane region" description="Helical" evidence="1">
    <location>
        <begin position="115"/>
        <end position="140"/>
    </location>
</feature>
<feature type="transmembrane region" description="Helical" evidence="1">
    <location>
        <begin position="83"/>
        <end position="103"/>
    </location>
</feature>
<reference evidence="2 3" key="1">
    <citation type="submission" date="2021-01" db="EMBL/GenBank/DDBJ databases">
        <title>Isolation and description of Catonella massiliensis sp. nov., a novel Catonella species, isolated from a stable periodontitis subject.</title>
        <authorList>
            <person name="Antezack A."/>
            <person name="Boxberger M."/>
            <person name="La Scola B."/>
            <person name="Monnet-Corti V."/>
        </authorList>
    </citation>
    <scope>NUCLEOTIDE SEQUENCE [LARGE SCALE GENOMIC DNA]</scope>
    <source>
        <strain evidence="2 3">Marseille-Q4567</strain>
    </source>
</reference>
<organism evidence="2 3">
    <name type="scientific">Catonella massiliensis</name>
    <dbReference type="NCBI Taxonomy" id="2799636"/>
    <lineage>
        <taxon>Bacteria</taxon>
        <taxon>Bacillati</taxon>
        <taxon>Bacillota</taxon>
        <taxon>Clostridia</taxon>
        <taxon>Lachnospirales</taxon>
        <taxon>Lachnospiraceae</taxon>
        <taxon>Catonella</taxon>
    </lineage>
</organism>